<accession>A0ABU8QL39</accession>
<evidence type="ECO:0000313" key="2">
    <source>
        <dbReference type="EMBL" id="MEJ5220142.1"/>
    </source>
</evidence>
<dbReference type="Proteomes" id="UP001368270">
    <property type="component" value="Unassembled WGS sequence"/>
</dbReference>
<evidence type="ECO:0000256" key="1">
    <source>
        <dbReference type="SAM" id="Phobius"/>
    </source>
</evidence>
<proteinExistence type="predicted"/>
<protein>
    <submittedName>
        <fullName evidence="2">Uncharacterized protein</fullName>
    </submittedName>
</protein>
<reference evidence="2 3" key="1">
    <citation type="submission" date="2024-03" db="EMBL/GenBank/DDBJ databases">
        <title>Cognatishimia coralii sp. nov., a marine bacterium isolated from coral surrounding seawater.</title>
        <authorList>
            <person name="Liu X."/>
            <person name="Liu S."/>
            <person name="Sun H."/>
            <person name="Zhang Y."/>
        </authorList>
    </citation>
    <scope>NUCLEOTIDE SEQUENCE [LARGE SCALE GENOMIC DNA]</scope>
    <source>
        <strain evidence="2 3">D5M38</strain>
    </source>
</reference>
<feature type="transmembrane region" description="Helical" evidence="1">
    <location>
        <begin position="29"/>
        <end position="52"/>
    </location>
</feature>
<sequence length="277" mass="29954">MILLMGPANAPVQGIGSVPNFAFFPLGPIMLVPFVGSSAALGMAGAAIVLWIGCQQPKWVSWAAGVAIAGLTASVTLWPVAQRETAKRQVAKDRIVLADAIKRADFKGTLSGHKVAFPASPRLAVIDDCAPGVQAGLFGCTTNLINPVSILTKPDEVLLKERRDPIVFRTISISTVEQDCRTGNDYCLTQEKVERWCNQVRPDQADSIWCLDKRRCDLGSEQMLRPAHLIAKNQNWPNATLTAHSVPAASHVSTVRTPRKLIDLVLAVALRSSWLMG</sequence>
<feature type="transmembrane region" description="Helical" evidence="1">
    <location>
        <begin position="59"/>
        <end position="81"/>
    </location>
</feature>
<comment type="caution">
    <text evidence="2">The sequence shown here is derived from an EMBL/GenBank/DDBJ whole genome shotgun (WGS) entry which is preliminary data.</text>
</comment>
<keyword evidence="3" id="KW-1185">Reference proteome</keyword>
<name>A0ABU8QL39_9RHOB</name>
<dbReference type="RefSeq" id="WP_339404756.1">
    <property type="nucleotide sequence ID" value="NZ_JBBGAZ010000018.1"/>
</dbReference>
<organism evidence="2 3">
    <name type="scientific">Cognatishimia coralii</name>
    <dbReference type="NCBI Taxonomy" id="3083254"/>
    <lineage>
        <taxon>Bacteria</taxon>
        <taxon>Pseudomonadati</taxon>
        <taxon>Pseudomonadota</taxon>
        <taxon>Alphaproteobacteria</taxon>
        <taxon>Rhodobacterales</taxon>
        <taxon>Paracoccaceae</taxon>
        <taxon>Cognatishimia</taxon>
    </lineage>
</organism>
<keyword evidence="1" id="KW-0472">Membrane</keyword>
<keyword evidence="1" id="KW-0812">Transmembrane</keyword>
<gene>
    <name evidence="2" type="ORF">WG622_17945</name>
</gene>
<keyword evidence="1" id="KW-1133">Transmembrane helix</keyword>
<evidence type="ECO:0000313" key="3">
    <source>
        <dbReference type="Proteomes" id="UP001368270"/>
    </source>
</evidence>
<dbReference type="EMBL" id="JBBGAZ010000018">
    <property type="protein sequence ID" value="MEJ5220142.1"/>
    <property type="molecule type" value="Genomic_DNA"/>
</dbReference>